<dbReference type="EC" id="3.1.3.16" evidence="8"/>
<dbReference type="SMART" id="SM00054">
    <property type="entry name" value="EFh"/>
    <property type="match status" value="3"/>
</dbReference>
<keyword evidence="3" id="KW-0479">Metal-binding</keyword>
<comment type="similarity">
    <text evidence="2 8">Belongs to the PPP phosphatase family.</text>
</comment>
<gene>
    <name evidence="9" type="ORF">MS3_04734</name>
</gene>
<dbReference type="SUPFAM" id="SSF47473">
    <property type="entry name" value="EF-hand"/>
    <property type="match status" value="1"/>
</dbReference>
<keyword evidence="7" id="KW-0464">Manganese</keyword>
<dbReference type="InterPro" id="IPR029052">
    <property type="entry name" value="Metallo-depent_PP-like"/>
</dbReference>
<organism evidence="9">
    <name type="scientific">Schistosoma haematobium</name>
    <name type="common">Blood fluke</name>
    <dbReference type="NCBI Taxonomy" id="6185"/>
    <lineage>
        <taxon>Eukaryota</taxon>
        <taxon>Metazoa</taxon>
        <taxon>Spiralia</taxon>
        <taxon>Lophotrochozoa</taxon>
        <taxon>Platyhelminthes</taxon>
        <taxon>Trematoda</taxon>
        <taxon>Digenea</taxon>
        <taxon>Strigeidida</taxon>
        <taxon>Schistosomatoidea</taxon>
        <taxon>Schistosomatidae</taxon>
        <taxon>Schistosoma</taxon>
    </lineage>
</organism>
<dbReference type="EMBL" id="KL250775">
    <property type="protein sequence ID" value="KGB36432.1"/>
    <property type="molecule type" value="Genomic_DNA"/>
</dbReference>
<dbReference type="InterPro" id="IPR011992">
    <property type="entry name" value="EF-hand-dom_pair"/>
</dbReference>
<dbReference type="PROSITE" id="PS00018">
    <property type="entry name" value="EF_HAND_1"/>
    <property type="match status" value="2"/>
</dbReference>
<evidence type="ECO:0000256" key="6">
    <source>
        <dbReference type="ARBA" id="ARBA00022837"/>
    </source>
</evidence>
<evidence type="ECO:0000256" key="3">
    <source>
        <dbReference type="ARBA" id="ARBA00022723"/>
    </source>
</evidence>
<evidence type="ECO:0000256" key="7">
    <source>
        <dbReference type="ARBA" id="ARBA00023211"/>
    </source>
</evidence>
<dbReference type="GO" id="GO:0004722">
    <property type="term" value="F:protein serine/threonine phosphatase activity"/>
    <property type="evidence" value="ECO:0007669"/>
    <property type="project" value="UniProtKB-EC"/>
</dbReference>
<proteinExistence type="inferred from homology"/>
<dbReference type="PROSITE" id="PS00125">
    <property type="entry name" value="SER_THR_PHOSPHATASE"/>
    <property type="match status" value="1"/>
</dbReference>
<evidence type="ECO:0000256" key="5">
    <source>
        <dbReference type="ARBA" id="ARBA00022801"/>
    </source>
</evidence>
<dbReference type="InterPro" id="IPR013235">
    <property type="entry name" value="PPP_dom"/>
</dbReference>
<dbReference type="Gene3D" id="3.60.21.10">
    <property type="match status" value="1"/>
</dbReference>
<dbReference type="GO" id="GO:0005509">
    <property type="term" value="F:calcium ion binding"/>
    <property type="evidence" value="ECO:0007669"/>
    <property type="project" value="InterPro"/>
</dbReference>
<evidence type="ECO:0000313" key="9">
    <source>
        <dbReference type="EMBL" id="KGB36432.1"/>
    </source>
</evidence>
<dbReference type="AlphaFoldDB" id="A0A094ZQL4"/>
<dbReference type="InterPro" id="IPR051134">
    <property type="entry name" value="PPP_phosphatase"/>
</dbReference>
<accession>A0A094ZQL4</accession>
<dbReference type="Pfam" id="PF00149">
    <property type="entry name" value="Metallophos"/>
    <property type="match status" value="1"/>
</dbReference>
<name>A0A094ZQL4_SCHHA</name>
<reference evidence="9" key="1">
    <citation type="journal article" date="2012" name="Nat. Genet.">
        <title>Whole-genome sequence of Schistosoma haematobium.</title>
        <authorList>
            <person name="Young N.D."/>
            <person name="Jex A.R."/>
            <person name="Li B."/>
            <person name="Liu S."/>
            <person name="Yang L."/>
            <person name="Xiong Z."/>
            <person name="Li Y."/>
            <person name="Cantacessi C."/>
            <person name="Hall R.S."/>
            <person name="Xu X."/>
            <person name="Chen F."/>
            <person name="Wu X."/>
            <person name="Zerlotini A."/>
            <person name="Oliveira G."/>
            <person name="Hofmann A."/>
            <person name="Zhang G."/>
            <person name="Fang X."/>
            <person name="Kang Y."/>
            <person name="Campbell B.E."/>
            <person name="Loukas A."/>
            <person name="Ranganathan S."/>
            <person name="Rollinson D."/>
            <person name="Rinaldi G."/>
            <person name="Brindley P.J."/>
            <person name="Yang H."/>
            <person name="Wang J."/>
            <person name="Wang J."/>
            <person name="Gasser R.B."/>
        </authorList>
    </citation>
    <scope>NUCLEOTIDE SEQUENCE [LARGE SCALE GENOMIC DNA]</scope>
</reference>
<comment type="cofactor">
    <cofactor evidence="1">
        <name>Mn(2+)</name>
        <dbReference type="ChEBI" id="CHEBI:29035"/>
    </cofactor>
</comment>
<dbReference type="InterPro" id="IPR002048">
    <property type="entry name" value="EF_hand_dom"/>
</dbReference>
<dbReference type="Pfam" id="PF13499">
    <property type="entry name" value="EF-hand_7"/>
    <property type="match status" value="1"/>
</dbReference>
<keyword evidence="6" id="KW-0106">Calcium</keyword>
<evidence type="ECO:0000256" key="1">
    <source>
        <dbReference type="ARBA" id="ARBA00001936"/>
    </source>
</evidence>
<evidence type="ECO:0000256" key="8">
    <source>
        <dbReference type="RuleBase" id="RU004273"/>
    </source>
</evidence>
<evidence type="ECO:0000256" key="4">
    <source>
        <dbReference type="ARBA" id="ARBA00022737"/>
    </source>
</evidence>
<dbReference type="PANTHER" id="PTHR45668">
    <property type="entry name" value="SERINE/THREONINE-PROTEIN PHOSPHATASE 5-RELATED"/>
    <property type="match status" value="1"/>
</dbReference>
<dbReference type="SUPFAM" id="SSF56300">
    <property type="entry name" value="Metallo-dependent phosphatases"/>
    <property type="match status" value="1"/>
</dbReference>
<dbReference type="InterPro" id="IPR004843">
    <property type="entry name" value="Calcineurin-like_PHP"/>
</dbReference>
<dbReference type="CDD" id="cd00051">
    <property type="entry name" value="EFh"/>
    <property type="match status" value="1"/>
</dbReference>
<protein>
    <recommendedName>
        <fullName evidence="8">Serine/threonine-protein phosphatase</fullName>
        <ecNumber evidence="8">3.1.3.16</ecNumber>
    </recommendedName>
</protein>
<dbReference type="STRING" id="6185.A0A094ZQL4"/>
<dbReference type="InterPro" id="IPR006186">
    <property type="entry name" value="Ser/Thr-sp_prot-phosphatase"/>
</dbReference>
<dbReference type="PANTHER" id="PTHR45668:SF3">
    <property type="entry name" value="SERINE_THREONINE-PROTEIN PHOSPHATASE RDGC"/>
    <property type="match status" value="1"/>
</dbReference>
<keyword evidence="5 8" id="KW-0378">Hydrolase</keyword>
<dbReference type="InterPro" id="IPR018247">
    <property type="entry name" value="EF_Hand_1_Ca_BS"/>
</dbReference>
<dbReference type="Pfam" id="PF08321">
    <property type="entry name" value="PPP5"/>
    <property type="match status" value="1"/>
</dbReference>
<evidence type="ECO:0000256" key="2">
    <source>
        <dbReference type="ARBA" id="ARBA00008294"/>
    </source>
</evidence>
<comment type="catalytic activity">
    <reaction evidence="8">
        <text>O-phospho-L-threonyl-[protein] + H2O = L-threonyl-[protein] + phosphate</text>
        <dbReference type="Rhea" id="RHEA:47004"/>
        <dbReference type="Rhea" id="RHEA-COMP:11060"/>
        <dbReference type="Rhea" id="RHEA-COMP:11605"/>
        <dbReference type="ChEBI" id="CHEBI:15377"/>
        <dbReference type="ChEBI" id="CHEBI:30013"/>
        <dbReference type="ChEBI" id="CHEBI:43474"/>
        <dbReference type="ChEBI" id="CHEBI:61977"/>
        <dbReference type="EC" id="3.1.3.16"/>
    </reaction>
</comment>
<dbReference type="SMART" id="SM00156">
    <property type="entry name" value="PP2Ac"/>
    <property type="match status" value="1"/>
</dbReference>
<dbReference type="PROSITE" id="PS50222">
    <property type="entry name" value="EF_HAND_2"/>
    <property type="match status" value="3"/>
</dbReference>
<dbReference type="PRINTS" id="PR00114">
    <property type="entry name" value="STPHPHTASE"/>
</dbReference>
<sequence>MPSVHCKVHNSIDYLRVFLNINFLISDSQYAVNSAVNIRAKAIPQFFGFSPNFGEGHLTLRGSENSSKIFSKLRDEDTTGAHKFGEIQGELKFCLFYKALHINRLSDELKQDDVDKISRSYIQIHISRFRVFIYVDHVDHDHSLTKANGEKRNSQLYSLGAALLIQKWYRRYQARLEVKRRCAWMIYQTLEYAGEQNHAKLYDLFHDLISHASSGETANTDVNSDCPHSPDIDEPLDLNIWNGDWLPSIPSNYQGIKLYFPIDMNQVAMMMESFVNGYQLHARYVFQVLCESRQCIMSRPNIQMASTSISRHITVVGDLHGQYSDLQIILYKNGMPDVTNPYVFNGDFVDRGRKSVETLLTILCLMLVRPTSVFINRGNHEDLYVNCQYGFIKEIQKKYKSSAGMLVKCFAEFYRYLPVATLIDDKIFVCHGGISDETDLNTLGDLNRFSYLTLLKPVDELISNSDSKKQYQDLLWSDPQTQSGLLMNERRGLGCSFGPDITNLFLNKHNLSLLIRSHECKPEGFEWSHNKQLLTIFSASNYYTDGSNRGAIARISVDVSWAEESALTDLKNKIVAYSTELKREFQSLDPTNTGRISKLEWCKAMEKVLDLKLPWSTLQPRLVVTSKIPNQVEYLTTFQKLTTYNTPSKVPPSVTEEMYKFRDVLEGIFRAMDKDNSGRISLNEFKQACLRLPKWTKIDEQIVMDMARSIDINKDGLIDFNEFLETFRLVESDHDHYESITDQQIDE</sequence>
<keyword evidence="4" id="KW-0677">Repeat</keyword>
<dbReference type="Gene3D" id="1.10.238.10">
    <property type="entry name" value="EF-hand"/>
    <property type="match status" value="1"/>
</dbReference>